<dbReference type="EMBL" id="FTOI01000022">
    <property type="protein sequence ID" value="SIT04277.1"/>
    <property type="molecule type" value="Genomic_DNA"/>
</dbReference>
<evidence type="ECO:0008006" key="3">
    <source>
        <dbReference type="Google" id="ProtNLM"/>
    </source>
</evidence>
<evidence type="ECO:0000313" key="2">
    <source>
        <dbReference type="Proteomes" id="UP000185839"/>
    </source>
</evidence>
<dbReference type="Proteomes" id="UP000185839">
    <property type="component" value="Unassembled WGS sequence"/>
</dbReference>
<proteinExistence type="predicted"/>
<protein>
    <recommendedName>
        <fullName evidence="3">DUF4304 domain-containing protein</fullName>
    </recommendedName>
</protein>
<dbReference type="RefSeq" id="WP_076388656.1">
    <property type="nucleotide sequence ID" value="NZ_FTOI01000022.1"/>
</dbReference>
<sequence>MSYPKEILKEALNNFIVERLEKYDFKFNEKSLKFTREFGEIKNEIYFPAAKYNYANEIIQFDCYFEIESPKFKRWHKKNFPELNVAYYLNPKNKYSEKFNRDLLDAYYDFKEHEHKAVMNVIFENFENYANPYFLDNNTWNKIVDNSEDYEDKIDALIMAERFQEALELCSEKLTKYEAFMETQDFKNETNPNIIEHYSYNSNRLKIKKQFLIKTCS</sequence>
<keyword evidence="2" id="KW-1185">Reference proteome</keyword>
<dbReference type="AlphaFoldDB" id="A0A1N7P139"/>
<accession>A0A1N7P139</accession>
<organism evidence="1 2">
    <name type="scientific">Kaistella chaponensis</name>
    <dbReference type="NCBI Taxonomy" id="713588"/>
    <lineage>
        <taxon>Bacteria</taxon>
        <taxon>Pseudomonadati</taxon>
        <taxon>Bacteroidota</taxon>
        <taxon>Flavobacteriia</taxon>
        <taxon>Flavobacteriales</taxon>
        <taxon>Weeksellaceae</taxon>
        <taxon>Chryseobacterium group</taxon>
        <taxon>Kaistella</taxon>
    </lineage>
</organism>
<gene>
    <name evidence="1" type="ORF">SAMN05421789_1224</name>
</gene>
<name>A0A1N7P139_9FLAO</name>
<reference evidence="2" key="1">
    <citation type="submission" date="2017-01" db="EMBL/GenBank/DDBJ databases">
        <authorList>
            <person name="Varghese N."/>
            <person name="Submissions S."/>
        </authorList>
    </citation>
    <scope>NUCLEOTIDE SEQUENCE [LARGE SCALE GENOMIC DNA]</scope>
    <source>
        <strain evidence="2">DSM 23145</strain>
    </source>
</reference>
<evidence type="ECO:0000313" key="1">
    <source>
        <dbReference type="EMBL" id="SIT04277.1"/>
    </source>
</evidence>